<dbReference type="GO" id="GO:0005164">
    <property type="term" value="F:tumor necrosis factor receptor binding"/>
    <property type="evidence" value="ECO:0007669"/>
    <property type="project" value="InterPro"/>
</dbReference>
<organism evidence="4 5">
    <name type="scientific">Mizuhopecten yessoensis</name>
    <name type="common">Japanese scallop</name>
    <name type="synonym">Patinopecten yessoensis</name>
    <dbReference type="NCBI Taxonomy" id="6573"/>
    <lineage>
        <taxon>Eukaryota</taxon>
        <taxon>Metazoa</taxon>
        <taxon>Spiralia</taxon>
        <taxon>Lophotrochozoa</taxon>
        <taxon>Mollusca</taxon>
        <taxon>Bivalvia</taxon>
        <taxon>Autobranchia</taxon>
        <taxon>Pteriomorphia</taxon>
        <taxon>Pectinida</taxon>
        <taxon>Pectinoidea</taxon>
        <taxon>Pectinidae</taxon>
        <taxon>Mizuhopecten</taxon>
    </lineage>
</organism>
<comment type="caution">
    <text evidence="4">The sequence shown here is derived from an EMBL/GenBank/DDBJ whole genome shotgun (WGS) entry which is preliminary data.</text>
</comment>
<accession>A0A210R1J9</accession>
<dbReference type="Pfam" id="PF00229">
    <property type="entry name" value="TNF"/>
    <property type="match status" value="1"/>
</dbReference>
<dbReference type="GO" id="GO:0016020">
    <property type="term" value="C:membrane"/>
    <property type="evidence" value="ECO:0007669"/>
    <property type="project" value="InterPro"/>
</dbReference>
<feature type="domain" description="THD" evidence="3">
    <location>
        <begin position="143"/>
        <end position="278"/>
    </location>
</feature>
<comment type="similarity">
    <text evidence="1">Belongs to the tumor necrosis factor family.</text>
</comment>
<keyword evidence="2" id="KW-0812">Transmembrane</keyword>
<dbReference type="InterPro" id="IPR008983">
    <property type="entry name" value="Tumour_necrosis_fac-like_dom"/>
</dbReference>
<dbReference type="Proteomes" id="UP000242188">
    <property type="component" value="Unassembled WGS sequence"/>
</dbReference>
<dbReference type="AlphaFoldDB" id="A0A210R1J9"/>
<protein>
    <recommendedName>
        <fullName evidence="3">THD domain-containing protein</fullName>
    </recommendedName>
</protein>
<evidence type="ECO:0000313" key="4">
    <source>
        <dbReference type="EMBL" id="OWF54837.1"/>
    </source>
</evidence>
<dbReference type="OrthoDB" id="6152797at2759"/>
<dbReference type="Gene3D" id="2.60.120.40">
    <property type="match status" value="1"/>
</dbReference>
<proteinExistence type="inferred from homology"/>
<evidence type="ECO:0000256" key="1">
    <source>
        <dbReference type="ARBA" id="ARBA00008670"/>
    </source>
</evidence>
<evidence type="ECO:0000259" key="3">
    <source>
        <dbReference type="PROSITE" id="PS50049"/>
    </source>
</evidence>
<keyword evidence="5" id="KW-1185">Reference proteome</keyword>
<dbReference type="InterPro" id="IPR006052">
    <property type="entry name" value="TNF_dom"/>
</dbReference>
<reference evidence="4 5" key="1">
    <citation type="journal article" date="2017" name="Nat. Ecol. Evol.">
        <title>Scallop genome provides insights into evolution of bilaterian karyotype and development.</title>
        <authorList>
            <person name="Wang S."/>
            <person name="Zhang J."/>
            <person name="Jiao W."/>
            <person name="Li J."/>
            <person name="Xun X."/>
            <person name="Sun Y."/>
            <person name="Guo X."/>
            <person name="Huan P."/>
            <person name="Dong B."/>
            <person name="Zhang L."/>
            <person name="Hu X."/>
            <person name="Sun X."/>
            <person name="Wang J."/>
            <person name="Zhao C."/>
            <person name="Wang Y."/>
            <person name="Wang D."/>
            <person name="Huang X."/>
            <person name="Wang R."/>
            <person name="Lv J."/>
            <person name="Li Y."/>
            <person name="Zhang Z."/>
            <person name="Liu B."/>
            <person name="Lu W."/>
            <person name="Hui Y."/>
            <person name="Liang J."/>
            <person name="Zhou Z."/>
            <person name="Hou R."/>
            <person name="Li X."/>
            <person name="Liu Y."/>
            <person name="Li H."/>
            <person name="Ning X."/>
            <person name="Lin Y."/>
            <person name="Zhao L."/>
            <person name="Xing Q."/>
            <person name="Dou J."/>
            <person name="Li Y."/>
            <person name="Mao J."/>
            <person name="Guo H."/>
            <person name="Dou H."/>
            <person name="Li T."/>
            <person name="Mu C."/>
            <person name="Jiang W."/>
            <person name="Fu Q."/>
            <person name="Fu X."/>
            <person name="Miao Y."/>
            <person name="Liu J."/>
            <person name="Yu Q."/>
            <person name="Li R."/>
            <person name="Liao H."/>
            <person name="Li X."/>
            <person name="Kong Y."/>
            <person name="Jiang Z."/>
            <person name="Chourrout D."/>
            <person name="Li R."/>
            <person name="Bao Z."/>
        </authorList>
    </citation>
    <scope>NUCLEOTIDE SEQUENCE [LARGE SCALE GENOMIC DNA]</scope>
    <source>
        <strain evidence="4 5">PY_sf001</strain>
    </source>
</reference>
<dbReference type="GO" id="GO:0006955">
    <property type="term" value="P:immune response"/>
    <property type="evidence" value="ECO:0007669"/>
    <property type="project" value="InterPro"/>
</dbReference>
<evidence type="ECO:0000256" key="2">
    <source>
        <dbReference type="SAM" id="Phobius"/>
    </source>
</evidence>
<dbReference type="PROSITE" id="PS50049">
    <property type="entry name" value="THD_2"/>
    <property type="match status" value="1"/>
</dbReference>
<feature type="transmembrane region" description="Helical" evidence="2">
    <location>
        <begin position="39"/>
        <end position="60"/>
    </location>
</feature>
<dbReference type="SUPFAM" id="SSF49842">
    <property type="entry name" value="TNF-like"/>
    <property type="match status" value="1"/>
</dbReference>
<evidence type="ECO:0000313" key="5">
    <source>
        <dbReference type="Proteomes" id="UP000242188"/>
    </source>
</evidence>
<keyword evidence="2" id="KW-1133">Transmembrane helix</keyword>
<dbReference type="EMBL" id="NEDP02000871">
    <property type="protein sequence ID" value="OWF54837.1"/>
    <property type="molecule type" value="Genomic_DNA"/>
</dbReference>
<keyword evidence="2" id="KW-0472">Membrane</keyword>
<name>A0A210R1J9_MIZYE</name>
<sequence>MAKEVCKSRNDETMECCQNDLIAGKTVPRHVIRYSKYKTFLIISVLIFVFQSCILVYSVIQWCRRNRDIDVCPESARTIWIPHTHNGRHDNRSADRSNFYCKTLDHKLSHLIDFLVVTNRSTVPDKAQRASRIWPDTRRPATKILHYHATNSTRLSKGFQTNYGNEVQVLGDGSVQIQQDGVYCVYSIITFVHTPSDTDVPNDEYKINRSRHSNKAAILSSDTVGQTGHLVTETYRTIDLSGNFHLKKGDLLNLDIRNISAVYMYSFTPASFWGVYQIKPKTC</sequence>
<gene>
    <name evidence="4" type="ORF">KP79_PYT20823</name>
</gene>